<dbReference type="Proteomes" id="UP000770785">
    <property type="component" value="Unassembled WGS sequence"/>
</dbReference>
<protein>
    <submittedName>
        <fullName evidence="3">Chitodextrinase</fullName>
    </submittedName>
</protein>
<dbReference type="InterPro" id="IPR013783">
    <property type="entry name" value="Ig-like_fold"/>
</dbReference>
<dbReference type="SUPFAM" id="SSF49265">
    <property type="entry name" value="Fibronectin type III"/>
    <property type="match status" value="1"/>
</dbReference>
<dbReference type="Pfam" id="PF18962">
    <property type="entry name" value="Por_Secre_tail"/>
    <property type="match status" value="1"/>
</dbReference>
<dbReference type="PROSITE" id="PS50853">
    <property type="entry name" value="FN3"/>
    <property type="match status" value="1"/>
</dbReference>
<dbReference type="RefSeq" id="WP_168037640.1">
    <property type="nucleotide sequence ID" value="NZ_JAATJH010000003.1"/>
</dbReference>
<gene>
    <name evidence="3" type="ORF">GGR27_002394</name>
</gene>
<dbReference type="NCBIfam" id="TIGR04183">
    <property type="entry name" value="Por_Secre_tail"/>
    <property type="match status" value="1"/>
</dbReference>
<feature type="signal peptide" evidence="1">
    <location>
        <begin position="1"/>
        <end position="21"/>
    </location>
</feature>
<organism evidence="3 4">
    <name type="scientific">Neolewinella antarctica</name>
    <dbReference type="NCBI Taxonomy" id="442734"/>
    <lineage>
        <taxon>Bacteria</taxon>
        <taxon>Pseudomonadati</taxon>
        <taxon>Bacteroidota</taxon>
        <taxon>Saprospiria</taxon>
        <taxon>Saprospirales</taxon>
        <taxon>Lewinellaceae</taxon>
        <taxon>Neolewinella</taxon>
    </lineage>
</organism>
<feature type="chain" id="PRO_5045302943" evidence="1">
    <location>
        <begin position="22"/>
        <end position="831"/>
    </location>
</feature>
<dbReference type="SMART" id="SM00060">
    <property type="entry name" value="FN3"/>
    <property type="match status" value="1"/>
</dbReference>
<feature type="domain" description="Fibronectin type-III" evidence="2">
    <location>
        <begin position="280"/>
        <end position="365"/>
    </location>
</feature>
<name>A0ABX0XD87_9BACT</name>
<keyword evidence="1" id="KW-0732">Signal</keyword>
<reference evidence="3 4" key="1">
    <citation type="submission" date="2020-03" db="EMBL/GenBank/DDBJ databases">
        <title>Genomic Encyclopedia of Type Strains, Phase IV (KMG-IV): sequencing the most valuable type-strain genomes for metagenomic binning, comparative biology and taxonomic classification.</title>
        <authorList>
            <person name="Goeker M."/>
        </authorList>
    </citation>
    <scope>NUCLEOTIDE SEQUENCE [LARGE SCALE GENOMIC DNA]</scope>
    <source>
        <strain evidence="3 4">DSM 105096</strain>
    </source>
</reference>
<dbReference type="InterPro" id="IPR036116">
    <property type="entry name" value="FN3_sf"/>
</dbReference>
<evidence type="ECO:0000313" key="3">
    <source>
        <dbReference type="EMBL" id="NJC26884.1"/>
    </source>
</evidence>
<dbReference type="InterPro" id="IPR003961">
    <property type="entry name" value="FN3_dom"/>
</dbReference>
<evidence type="ECO:0000313" key="4">
    <source>
        <dbReference type="Proteomes" id="UP000770785"/>
    </source>
</evidence>
<dbReference type="Gene3D" id="2.60.40.10">
    <property type="entry name" value="Immunoglobulins"/>
    <property type="match status" value="2"/>
</dbReference>
<keyword evidence="4" id="KW-1185">Reference proteome</keyword>
<dbReference type="Pfam" id="PF00041">
    <property type="entry name" value="fn3"/>
    <property type="match status" value="1"/>
</dbReference>
<proteinExistence type="predicted"/>
<dbReference type="Gene3D" id="2.60.120.200">
    <property type="match status" value="1"/>
</dbReference>
<comment type="caution">
    <text evidence="3">The sequence shown here is derived from an EMBL/GenBank/DDBJ whole genome shotgun (WGS) entry which is preliminary data.</text>
</comment>
<dbReference type="InterPro" id="IPR026444">
    <property type="entry name" value="Secre_tail"/>
</dbReference>
<dbReference type="EMBL" id="JAATJH010000003">
    <property type="protein sequence ID" value="NJC26884.1"/>
    <property type="molecule type" value="Genomic_DNA"/>
</dbReference>
<sequence>MKFCYLLIGYLCCLASLNAQVTSTASSGSGSGYPALLASGFQIEDPDCVHQDFGPHVTQTFDAELDRNVFVFHSHIAEDNDRCLVFDRVRMEIKGSATTIPELRHAEGVTSWYRWKFRLDENFVGASSFNHLYQNKAVGGDDTSFPILTITARANRVELKHDGGDTGSDLGTLAQAPIGEFRGRWVEGYIRQVHAENGELEVTIKDMATGQTILEYTNTDIDLWRAGATLNRPKWGVYRSKNSVLRDEQVRFANFCVSESAESFCPGEAVVQADTTAPTAPANLVVTNTTFTTISLSWDAATDDFGVVNYQVFRDDVLTATVVVTDTVVTGLAPSTSYGFYVRATDAAGNVSEVSESVDAMTDDGNAVPDVASDPSPADEAVDVNPQSDLGWTGGDNTVDYEIFFGTSTTPPSVATQTATNYQPELAENTTYYWRIESRNQNGSVSTPTWRFTTGSSNNDFPWQVFRGNARLETETNFWSLNTAPDDPLVDEVVADPVVPGNNFYGFRSTEEDNFKWRYALNAQDSTLTIVARIKGVRPDVNSMTHIDVRAFGYRQKVRINKNSIKLERSSPTIEADLPFNWNVDFHVIRIVVNKQDMEIYLDEAEAPFLTGRTEEATGNTYVEFGKSGGADYGTTVDWLAINPTDDLKPGEGASLPTDLIISSDASLLSISVDGKEIESFSPDSTQYVVNVSGPAIPTLTFSTGSTLATAEVILPTSLPDTAFVVVTAQDGFTSRTYAVYFGETVRTFNVELQAALELYPNPAQDLVTLKTPGFGSFSTRIYSLDGRAMTDNIQVVSERNLDVSKLPKGIYFLVVQSESGRSARMKLMID</sequence>
<dbReference type="CDD" id="cd00063">
    <property type="entry name" value="FN3"/>
    <property type="match status" value="1"/>
</dbReference>
<evidence type="ECO:0000259" key="2">
    <source>
        <dbReference type="PROSITE" id="PS50853"/>
    </source>
</evidence>
<accession>A0ABX0XD87</accession>
<evidence type="ECO:0000256" key="1">
    <source>
        <dbReference type="SAM" id="SignalP"/>
    </source>
</evidence>